<accession>D0VEQ4</accession>
<protein>
    <submittedName>
        <fullName evidence="1">Putative cuticle protein CPH43</fullName>
    </submittedName>
</protein>
<dbReference type="STRING" id="7091.D0VEQ4"/>
<dbReference type="PaxDb" id="7091-BGIBMGA005302-TA"/>
<reference evidence="1" key="1">
    <citation type="submission" date="2009-10" db="EMBL/GenBank/DDBJ databases">
        <title>Expression profile of cuticular genes of silkworm, Bombyx mori.</title>
        <authorList>
            <consortium name="The International Silkworm Genome Consortium"/>
            <person name="Liang J."/>
            <person name="Xiang Z."/>
            <person name="He N."/>
        </authorList>
    </citation>
    <scope>NUCLEOTIDE SEQUENCE</scope>
</reference>
<gene>
    <name evidence="1" type="primary">CPH43</name>
</gene>
<dbReference type="Gene3D" id="6.10.110.10">
    <property type="match status" value="1"/>
</dbReference>
<sequence length="168" mass="17614">MKSTVKLGNMSQNVRCDDFFVAQIFHRGNRDVITRLTYAAFTLLWRTATSILICIMFFLLYFEHVQTRHVSPDPTSDVAVVYEWNDTAGAPGLNMGLLAALVVNAVGGAVIYGTGGLLTPLVAPVLGFSSAGIAAGSTAAAAQAYYGNLVAGSIVSQLTAAAMVAPTP</sequence>
<name>D0VEQ4_BOMMO</name>
<proteinExistence type="predicted"/>
<dbReference type="eggNOG" id="ENOG502T0EJ">
    <property type="taxonomic scope" value="Eukaryota"/>
</dbReference>
<evidence type="ECO:0000313" key="1">
    <source>
        <dbReference type="EMBL" id="ACY06938.1"/>
    </source>
</evidence>
<dbReference type="HOGENOM" id="CLU_1587923_0_0_1"/>
<organism evidence="1">
    <name type="scientific">Bombyx mori</name>
    <name type="common">Silk moth</name>
    <dbReference type="NCBI Taxonomy" id="7091"/>
    <lineage>
        <taxon>Eukaryota</taxon>
        <taxon>Metazoa</taxon>
        <taxon>Ecdysozoa</taxon>
        <taxon>Arthropoda</taxon>
        <taxon>Hexapoda</taxon>
        <taxon>Insecta</taxon>
        <taxon>Pterygota</taxon>
        <taxon>Neoptera</taxon>
        <taxon>Endopterygota</taxon>
        <taxon>Lepidoptera</taxon>
        <taxon>Glossata</taxon>
        <taxon>Ditrysia</taxon>
        <taxon>Bombycoidea</taxon>
        <taxon>Bombycidae</taxon>
        <taxon>Bombycinae</taxon>
        <taxon>Bombyx</taxon>
    </lineage>
</organism>
<dbReference type="AlphaFoldDB" id="D0VEQ4"/>
<dbReference type="InterPro" id="IPR038213">
    <property type="entry name" value="IFI6/IFI27-like_sf"/>
</dbReference>
<dbReference type="InParanoid" id="D0VEQ4"/>
<dbReference type="EMBL" id="GU070728">
    <property type="protein sequence ID" value="ACY06938.1"/>
    <property type="molecule type" value="Genomic_DNA"/>
</dbReference>